<dbReference type="OrthoDB" id="1939654at2759"/>
<dbReference type="Proteomes" id="UP001152484">
    <property type="component" value="Unassembled WGS sequence"/>
</dbReference>
<keyword evidence="3" id="KW-1185">Reference proteome</keyword>
<evidence type="ECO:0000313" key="3">
    <source>
        <dbReference type="Proteomes" id="UP001152484"/>
    </source>
</evidence>
<organism evidence="2 3">
    <name type="scientific">Cuscuta europaea</name>
    <name type="common">European dodder</name>
    <dbReference type="NCBI Taxonomy" id="41803"/>
    <lineage>
        <taxon>Eukaryota</taxon>
        <taxon>Viridiplantae</taxon>
        <taxon>Streptophyta</taxon>
        <taxon>Embryophyta</taxon>
        <taxon>Tracheophyta</taxon>
        <taxon>Spermatophyta</taxon>
        <taxon>Magnoliopsida</taxon>
        <taxon>eudicotyledons</taxon>
        <taxon>Gunneridae</taxon>
        <taxon>Pentapetalae</taxon>
        <taxon>asterids</taxon>
        <taxon>lamiids</taxon>
        <taxon>Solanales</taxon>
        <taxon>Convolvulaceae</taxon>
        <taxon>Cuscuteae</taxon>
        <taxon>Cuscuta</taxon>
        <taxon>Cuscuta subgen. Cuscuta</taxon>
    </lineage>
</organism>
<dbReference type="PANTHER" id="PTHR35117:SF1">
    <property type="entry name" value="MYOSIN-M HEAVY PROTEIN"/>
    <property type="match status" value="1"/>
</dbReference>
<reference evidence="2" key="1">
    <citation type="submission" date="2022-07" db="EMBL/GenBank/DDBJ databases">
        <authorList>
            <person name="Macas J."/>
            <person name="Novak P."/>
            <person name="Neumann P."/>
        </authorList>
    </citation>
    <scope>NUCLEOTIDE SEQUENCE</scope>
</reference>
<feature type="region of interest" description="Disordered" evidence="1">
    <location>
        <begin position="208"/>
        <end position="232"/>
    </location>
</feature>
<feature type="compositionally biased region" description="Polar residues" evidence="1">
    <location>
        <begin position="176"/>
        <end position="193"/>
    </location>
</feature>
<feature type="region of interest" description="Disordered" evidence="1">
    <location>
        <begin position="411"/>
        <end position="441"/>
    </location>
</feature>
<accession>A0A9P0YJR1</accession>
<dbReference type="EMBL" id="CAMAPE010000004">
    <property type="protein sequence ID" value="CAH9061172.1"/>
    <property type="molecule type" value="Genomic_DNA"/>
</dbReference>
<name>A0A9P0YJR1_CUSEU</name>
<sequence>MRKQSSRSRKSAESTQLGKGKVTPAQVAFIVDCYLGDNNLSKTRYAFRSEAPHLFSKSPAQESTKVLSLGELLDEYICLKGQKLAIDQERGHLEQEKLRLQNLLKGMQDVMNAYNGSANLNTPPPPPLVSPSPFPAGGYSVGNTPNMIQSMVPSAVQTYSCTPPIDPLPTKRKRSMSNANLISKRSHKSSVNSQLPLEGYKALAQANISDKGDGDPSKLSAVPSSACDTDGTGATAVQVSNVAKCLFNQSTQSPPTNSSGPKTPPHASSSLTKNSISPVEITSTATSVDNVTTQQMVSSNCMIISSETIRVSPSKQPGYYSIERNQCISTLSPVKTNMKPIMRDHVKGRLDFDASDVPSCSTRVLSTPGGTSTSESDGEIFDLDLDALGMDFNLSELLGDFDLCVEGNYCSPQPDKSSSSETLSDSPSKSEDADIGPSQMTSQISSTFTEVLANDTGLTDPDTCTTMKSVTKCVKILSPVKAYGSSTGQRNCN</sequence>
<comment type="caution">
    <text evidence="2">The sequence shown here is derived from an EMBL/GenBank/DDBJ whole genome shotgun (WGS) entry which is preliminary data.</text>
</comment>
<protein>
    <submittedName>
        <fullName evidence="2">Uncharacterized protein</fullName>
    </submittedName>
</protein>
<evidence type="ECO:0000313" key="2">
    <source>
        <dbReference type="EMBL" id="CAH9061172.1"/>
    </source>
</evidence>
<gene>
    <name evidence="2" type="ORF">CEURO_LOCUS1687</name>
</gene>
<feature type="compositionally biased region" description="Low complexity" evidence="1">
    <location>
        <begin position="414"/>
        <end position="427"/>
    </location>
</feature>
<dbReference type="AlphaFoldDB" id="A0A9P0YJR1"/>
<proteinExistence type="predicted"/>
<feature type="region of interest" description="Disordered" evidence="1">
    <location>
        <begin position="163"/>
        <end position="193"/>
    </location>
</feature>
<evidence type="ECO:0000256" key="1">
    <source>
        <dbReference type="SAM" id="MobiDB-lite"/>
    </source>
</evidence>
<dbReference type="PANTHER" id="PTHR35117">
    <property type="entry name" value="MYOSIN-M HEAVY PROTEIN"/>
    <property type="match status" value="1"/>
</dbReference>
<feature type="region of interest" description="Disordered" evidence="1">
    <location>
        <begin position="248"/>
        <end position="278"/>
    </location>
</feature>